<dbReference type="Pfam" id="PF00722">
    <property type="entry name" value="Glyco_hydro_16"/>
    <property type="match status" value="1"/>
</dbReference>
<accession>A0ABS1KYS9</accession>
<dbReference type="PROSITE" id="PS51762">
    <property type="entry name" value="GH16_2"/>
    <property type="match status" value="1"/>
</dbReference>
<proteinExistence type="inferred from homology"/>
<dbReference type="Gene3D" id="2.60.120.200">
    <property type="match status" value="1"/>
</dbReference>
<dbReference type="CDD" id="cd08023">
    <property type="entry name" value="GH16_laminarinase_like"/>
    <property type="match status" value="1"/>
</dbReference>
<gene>
    <name evidence="4" type="ORF">JI741_25500</name>
</gene>
<dbReference type="SUPFAM" id="SSF49299">
    <property type="entry name" value="PKD domain"/>
    <property type="match status" value="1"/>
</dbReference>
<dbReference type="InterPro" id="IPR013320">
    <property type="entry name" value="ConA-like_dom_sf"/>
</dbReference>
<reference evidence="4 5" key="1">
    <citation type="submission" date="2021-01" db="EMBL/GenBank/DDBJ databases">
        <title>Chryseolinea sp. Jin1 Genome sequencing and assembly.</title>
        <authorList>
            <person name="Kim I."/>
        </authorList>
    </citation>
    <scope>NUCLEOTIDE SEQUENCE [LARGE SCALE GENOMIC DNA]</scope>
    <source>
        <strain evidence="4 5">Jin1</strain>
    </source>
</reference>
<name>A0ABS1KYS9_9BACT</name>
<evidence type="ECO:0000313" key="4">
    <source>
        <dbReference type="EMBL" id="MBL0744615.1"/>
    </source>
</evidence>
<organism evidence="4 5">
    <name type="scientific">Chryseolinea lacunae</name>
    <dbReference type="NCBI Taxonomy" id="2801331"/>
    <lineage>
        <taxon>Bacteria</taxon>
        <taxon>Pseudomonadati</taxon>
        <taxon>Bacteroidota</taxon>
        <taxon>Cytophagia</taxon>
        <taxon>Cytophagales</taxon>
        <taxon>Fulvivirgaceae</taxon>
        <taxon>Chryseolinea</taxon>
    </lineage>
</organism>
<dbReference type="InterPro" id="IPR035986">
    <property type="entry name" value="PKD_dom_sf"/>
</dbReference>
<dbReference type="SUPFAM" id="SSF49899">
    <property type="entry name" value="Concanavalin A-like lectins/glucanases"/>
    <property type="match status" value="1"/>
</dbReference>
<dbReference type="Gene3D" id="2.60.40.10">
    <property type="entry name" value="Immunoglobulins"/>
    <property type="match status" value="1"/>
</dbReference>
<protein>
    <submittedName>
        <fullName evidence="4">Family 16 glycosylhydrolase</fullName>
    </submittedName>
</protein>
<dbReference type="InterPro" id="IPR000601">
    <property type="entry name" value="PKD_dom"/>
</dbReference>
<evidence type="ECO:0000256" key="1">
    <source>
        <dbReference type="ARBA" id="ARBA00006865"/>
    </source>
</evidence>
<evidence type="ECO:0000313" key="5">
    <source>
        <dbReference type="Proteomes" id="UP000613030"/>
    </source>
</evidence>
<dbReference type="PROSITE" id="PS50093">
    <property type="entry name" value="PKD"/>
    <property type="match status" value="1"/>
</dbReference>
<feature type="domain" description="PKD" evidence="2">
    <location>
        <begin position="55"/>
        <end position="114"/>
    </location>
</feature>
<feature type="domain" description="GH16" evidence="3">
    <location>
        <begin position="116"/>
        <end position="363"/>
    </location>
</feature>
<dbReference type="CDD" id="cd00146">
    <property type="entry name" value="PKD"/>
    <property type="match status" value="1"/>
</dbReference>
<evidence type="ECO:0000259" key="2">
    <source>
        <dbReference type="PROSITE" id="PS50093"/>
    </source>
</evidence>
<keyword evidence="5" id="KW-1185">Reference proteome</keyword>
<dbReference type="PANTHER" id="PTHR10963">
    <property type="entry name" value="GLYCOSYL HYDROLASE-RELATED"/>
    <property type="match status" value="1"/>
</dbReference>
<comment type="similarity">
    <text evidence="1">Belongs to the glycosyl hydrolase 16 family.</text>
</comment>
<sequence length="363" mass="39774">MIFYVCLLLTLVACGDDGGEQQLTLPTNLQFEAKASDAGTGTVSVTATADKVNFYTIFFGDTTPETGVKTNDGKASHTYATTGTYTIRVQAHTTSDAFVTLSKDVTVKVGTGDLVIPSKGYTTPDTYAGMTLVWHDEFEGTALNTNDWTFELGTGSNGWGNSELQYYRQENTSVKDGYLVITAKKEDFQSSKYTSSRIITQNKKSFQYGRVDIRAALPNGKGIWPALWMLGSNVSTVSWPKCGEIDIMEMVGGGNGDKTVYGTAHWDNAGAHASYGNSKQLSSGIFSDEFHVFSIVWTAQKITWYVDDVQFNVIDTTPAGLAAFQKEFFVIFNVAVGGEWPGNPDSNTLFPQRMIVDYVRIFQ</sequence>
<dbReference type="InterPro" id="IPR050546">
    <property type="entry name" value="Glycosyl_Hydrlase_16"/>
</dbReference>
<evidence type="ECO:0000259" key="3">
    <source>
        <dbReference type="PROSITE" id="PS51762"/>
    </source>
</evidence>
<dbReference type="PANTHER" id="PTHR10963:SF55">
    <property type="entry name" value="GLYCOSIDE HYDROLASE FAMILY 16 PROTEIN"/>
    <property type="match status" value="1"/>
</dbReference>
<dbReference type="InterPro" id="IPR013783">
    <property type="entry name" value="Ig-like_fold"/>
</dbReference>
<dbReference type="EMBL" id="JAERRB010000011">
    <property type="protein sequence ID" value="MBL0744615.1"/>
    <property type="molecule type" value="Genomic_DNA"/>
</dbReference>
<comment type="caution">
    <text evidence="4">The sequence shown here is derived from an EMBL/GenBank/DDBJ whole genome shotgun (WGS) entry which is preliminary data.</text>
</comment>
<dbReference type="Proteomes" id="UP000613030">
    <property type="component" value="Unassembled WGS sequence"/>
</dbReference>
<dbReference type="InterPro" id="IPR000757">
    <property type="entry name" value="Beta-glucanase-like"/>
</dbReference>